<proteinExistence type="predicted"/>
<reference evidence="2" key="1">
    <citation type="submission" date="2021-08" db="EMBL/GenBank/DDBJ databases">
        <authorList>
            <person name="Sakaguchi M."/>
            <person name="Kikuchi T."/>
            <person name="Urbanczyk H."/>
        </authorList>
    </citation>
    <scope>NUCLEOTIDE SEQUENCE</scope>
    <source>
        <strain evidence="2">020920N</strain>
    </source>
</reference>
<dbReference type="Pfam" id="PF04224">
    <property type="entry name" value="DUF417"/>
    <property type="match status" value="1"/>
</dbReference>
<feature type="transmembrane region" description="Helical" evidence="1">
    <location>
        <begin position="100"/>
        <end position="122"/>
    </location>
</feature>
<evidence type="ECO:0000256" key="1">
    <source>
        <dbReference type="SAM" id="Phobius"/>
    </source>
</evidence>
<evidence type="ECO:0000313" key="2">
    <source>
        <dbReference type="EMBL" id="USH04751.1"/>
    </source>
</evidence>
<dbReference type="PIRSF" id="PIRSF028065">
    <property type="entry name" value="UCP028065"/>
    <property type="match status" value="1"/>
</dbReference>
<evidence type="ECO:0000313" key="3">
    <source>
        <dbReference type="Proteomes" id="UP001056255"/>
    </source>
</evidence>
<gene>
    <name evidence="2" type="ORF">K6Q96_23870</name>
</gene>
<dbReference type="EMBL" id="CP082276">
    <property type="protein sequence ID" value="USH04751.1"/>
    <property type="molecule type" value="Genomic_DNA"/>
</dbReference>
<keyword evidence="1" id="KW-0812">Transmembrane</keyword>
<protein>
    <submittedName>
        <fullName evidence="2">YkgB family protein</fullName>
    </submittedName>
</protein>
<dbReference type="Proteomes" id="UP001056255">
    <property type="component" value="Chromosome II"/>
</dbReference>
<dbReference type="RefSeq" id="WP_251880859.1">
    <property type="nucleotide sequence ID" value="NZ_CP082276.1"/>
</dbReference>
<keyword evidence="1" id="KW-1133">Transmembrane helix</keyword>
<dbReference type="PANTHER" id="PTHR40106:SF1">
    <property type="entry name" value="INNER MEMBRANE PROTEIN RCLC"/>
    <property type="match status" value="1"/>
</dbReference>
<keyword evidence="1" id="KW-0472">Membrane</keyword>
<dbReference type="PANTHER" id="PTHR40106">
    <property type="entry name" value="INNER MEMBRANE PROTEIN RCLC"/>
    <property type="match status" value="1"/>
</dbReference>
<organism evidence="2 3">
    <name type="scientific">Grimontia kaedaensis</name>
    <dbReference type="NCBI Taxonomy" id="2872157"/>
    <lineage>
        <taxon>Bacteria</taxon>
        <taxon>Pseudomonadati</taxon>
        <taxon>Pseudomonadota</taxon>
        <taxon>Gammaproteobacteria</taxon>
        <taxon>Vibrionales</taxon>
        <taxon>Vibrionaceae</taxon>
        <taxon>Grimontia</taxon>
    </lineage>
</organism>
<accession>A0ABY4X0L0</accession>
<feature type="transmembrane region" description="Helical" evidence="1">
    <location>
        <begin position="66"/>
        <end position="93"/>
    </location>
</feature>
<dbReference type="InterPro" id="IPR007339">
    <property type="entry name" value="RclC-like"/>
</dbReference>
<dbReference type="InterPro" id="IPR016865">
    <property type="entry name" value="RclC"/>
</dbReference>
<feature type="transmembrane region" description="Helical" evidence="1">
    <location>
        <begin position="142"/>
        <end position="162"/>
    </location>
</feature>
<keyword evidence="3" id="KW-1185">Reference proteome</keyword>
<sequence>MTTINNVHGRINNQRANWVYTLDNIADNAVRFSIIIVLAWIGAMKFTSYEAGAIQGLVESSPLTSWLYSVFSLQGASNLIGTVEIATAIALLLAPVNRTIAIVGAVSATVTFAVTTSFLFTAPIAEASLGGFPAISVVPGQFLLKDIVLLSAAVSLLAKALLKDE</sequence>
<name>A0ABY4X0L0_9GAMM</name>
<feature type="transmembrane region" description="Helical" evidence="1">
    <location>
        <begin position="29"/>
        <end position="46"/>
    </location>
</feature>